<keyword evidence="2" id="KW-0391">Immunity</keyword>
<feature type="region of interest" description="Disordered" evidence="3">
    <location>
        <begin position="110"/>
        <end position="139"/>
    </location>
</feature>
<dbReference type="Proteomes" id="UP000085678">
    <property type="component" value="Unplaced"/>
</dbReference>
<dbReference type="InterPro" id="IPR011029">
    <property type="entry name" value="DEATH-like_dom_sf"/>
</dbReference>
<organism evidence="6 7">
    <name type="scientific">Lingula anatina</name>
    <name type="common">Brachiopod</name>
    <name type="synonym">Lingula unguis</name>
    <dbReference type="NCBI Taxonomy" id="7574"/>
    <lineage>
        <taxon>Eukaryota</taxon>
        <taxon>Metazoa</taxon>
        <taxon>Spiralia</taxon>
        <taxon>Lophotrochozoa</taxon>
        <taxon>Brachiopoda</taxon>
        <taxon>Linguliformea</taxon>
        <taxon>Lingulata</taxon>
        <taxon>Lingulida</taxon>
        <taxon>Linguloidea</taxon>
        <taxon>Lingulidae</taxon>
        <taxon>Lingula</taxon>
    </lineage>
</organism>
<comment type="similarity">
    <text evidence="1">Belongs to the N-acetylmuramoyl-L-alanine amidase 2 family.</text>
</comment>
<dbReference type="Gene3D" id="1.10.533.10">
    <property type="entry name" value="Death Domain, Fas"/>
    <property type="match status" value="1"/>
</dbReference>
<evidence type="ECO:0000256" key="4">
    <source>
        <dbReference type="SAM" id="Phobius"/>
    </source>
</evidence>
<evidence type="ECO:0000259" key="5">
    <source>
        <dbReference type="PROSITE" id="PS50017"/>
    </source>
</evidence>
<evidence type="ECO:0000313" key="7">
    <source>
        <dbReference type="RefSeq" id="XP_013403046.1"/>
    </source>
</evidence>
<dbReference type="SMART" id="SM00701">
    <property type="entry name" value="PGRP"/>
    <property type="match status" value="1"/>
</dbReference>
<dbReference type="PANTHER" id="PTHR11022:SF41">
    <property type="entry name" value="PEPTIDOGLYCAN-RECOGNITION PROTEIN LC-RELATED"/>
    <property type="match status" value="1"/>
</dbReference>
<keyword evidence="4" id="KW-1133">Transmembrane helix</keyword>
<dbReference type="InterPro" id="IPR006619">
    <property type="entry name" value="PGRP_domain_met/bac"/>
</dbReference>
<dbReference type="CDD" id="cd06583">
    <property type="entry name" value="PGRP"/>
    <property type="match status" value="1"/>
</dbReference>
<dbReference type="GO" id="GO:0009253">
    <property type="term" value="P:peptidoglycan catabolic process"/>
    <property type="evidence" value="ECO:0007669"/>
    <property type="project" value="InterPro"/>
</dbReference>
<evidence type="ECO:0000256" key="3">
    <source>
        <dbReference type="SAM" id="MobiDB-lite"/>
    </source>
</evidence>
<dbReference type="PROSITE" id="PS50017">
    <property type="entry name" value="DEATH_DOMAIN"/>
    <property type="match status" value="1"/>
</dbReference>
<dbReference type="OrthoDB" id="10001926at2759"/>
<gene>
    <name evidence="7" type="primary">LOC106168506</name>
</gene>
<dbReference type="GO" id="GO:0008745">
    <property type="term" value="F:N-acetylmuramoyl-L-alanine amidase activity"/>
    <property type="evidence" value="ECO:0007669"/>
    <property type="project" value="InterPro"/>
</dbReference>
<dbReference type="InterPro" id="IPR036505">
    <property type="entry name" value="Amidase/PGRP_sf"/>
</dbReference>
<dbReference type="Gene3D" id="3.40.80.10">
    <property type="entry name" value="Peptidoglycan recognition protein-like"/>
    <property type="match status" value="1"/>
</dbReference>
<dbReference type="RefSeq" id="XP_013403046.1">
    <property type="nucleotide sequence ID" value="XM_013547592.1"/>
</dbReference>
<feature type="transmembrane region" description="Helical" evidence="4">
    <location>
        <begin position="412"/>
        <end position="435"/>
    </location>
</feature>
<dbReference type="AlphaFoldDB" id="A0A1S3IYI1"/>
<dbReference type="KEGG" id="lak:106168506"/>
<dbReference type="GeneID" id="106168506"/>
<evidence type="ECO:0000313" key="6">
    <source>
        <dbReference type="Proteomes" id="UP000085678"/>
    </source>
</evidence>
<evidence type="ECO:0000256" key="1">
    <source>
        <dbReference type="ARBA" id="ARBA00007553"/>
    </source>
</evidence>
<sequence>MRSKGKGGDGISFIGYNAIRQLSLLLDPHDAFGNDWRMLADILGFSFQEIRKLERENEPTKALLSIYSGRCGQPGRQFVDNLYQGAMSMGRTDAANVLQDILDKYDNHKAPVPQSINTQPVTDTEKTAPSDEIQKDPVGWTPSCHKEGDLEPEIGSTQDKDVKLLNIKNANEHNIPNNCPTSPEDNSLANEFCQPVPNDCDNGDDTCVLELEPGFGEEPLPPSVPELCSLLRAECRACLVRYLQSHLPSKTKNVAKVLREKKYREKIETLKENSIITEEEFALLYPAQGVQCDVTELDLPLLVVLIRNITRGVKIKWDKTPQEFEISKSDDVLRIRAFYPLIKQESAKTMDLEEYDELFVGVSEPLRRMGANVDNLVNYRRDRVTLTDPEIVENLEEQNQGIKRLTEIVHKYGKLGLVLGVAVLLVIMAVIVYVVSAPKTEFPTIETPCRKNIELIKNHTYIQLMPRAGWKARYPSGERDKLVLPAHRVIIAHTGGLYCGPTETQKCCEYVKSMQDDHMDGRKWYDIGYNFLVAEDGVIYEGRGWDYIGAHSYRWNNDSYGIAFIGDFRFQAPKERALTALKEFLKYSVYKQKLSPDYVLYGQCQVRPFESPGEELYKILMTWDHWQPRIGTNEELKLGPHNRTSYCVDDRL</sequence>
<dbReference type="Pfam" id="PF00531">
    <property type="entry name" value="Death"/>
    <property type="match status" value="1"/>
</dbReference>
<reference evidence="7" key="1">
    <citation type="submission" date="2025-08" db="UniProtKB">
        <authorList>
            <consortium name="RefSeq"/>
        </authorList>
    </citation>
    <scope>IDENTIFICATION</scope>
    <source>
        <tissue evidence="7">Gonads</tissue>
    </source>
</reference>
<dbReference type="SMART" id="SM00644">
    <property type="entry name" value="Ami_2"/>
    <property type="match status" value="1"/>
</dbReference>
<dbReference type="PANTHER" id="PTHR11022">
    <property type="entry name" value="PEPTIDOGLYCAN RECOGNITION PROTEIN"/>
    <property type="match status" value="1"/>
</dbReference>
<dbReference type="GO" id="GO:0008270">
    <property type="term" value="F:zinc ion binding"/>
    <property type="evidence" value="ECO:0007669"/>
    <property type="project" value="InterPro"/>
</dbReference>
<dbReference type="Pfam" id="PF01510">
    <property type="entry name" value="Amidase_2"/>
    <property type="match status" value="1"/>
</dbReference>
<dbReference type="GO" id="GO:0002376">
    <property type="term" value="P:immune system process"/>
    <property type="evidence" value="ECO:0007669"/>
    <property type="project" value="UniProtKB-KW"/>
</dbReference>
<dbReference type="InParanoid" id="A0A1S3IYI1"/>
<dbReference type="FunFam" id="3.40.80.10:FF:000001">
    <property type="entry name" value="Peptidoglycan recognition protein 1"/>
    <property type="match status" value="1"/>
</dbReference>
<dbReference type="SUPFAM" id="SSF55846">
    <property type="entry name" value="N-acetylmuramoyl-L-alanine amidase-like"/>
    <property type="match status" value="1"/>
</dbReference>
<evidence type="ECO:0000256" key="2">
    <source>
        <dbReference type="ARBA" id="ARBA00022859"/>
    </source>
</evidence>
<accession>A0A1S3IYI1</accession>
<dbReference type="InterPro" id="IPR041249">
    <property type="entry name" value="HEPN_DZIP3"/>
</dbReference>
<dbReference type="Pfam" id="PF18738">
    <property type="entry name" value="HEPN_DZIP3"/>
    <property type="match status" value="1"/>
</dbReference>
<dbReference type="SUPFAM" id="SSF47986">
    <property type="entry name" value="DEATH domain"/>
    <property type="match status" value="1"/>
</dbReference>
<dbReference type="InterPro" id="IPR015510">
    <property type="entry name" value="PGRP"/>
</dbReference>
<feature type="compositionally biased region" description="Basic and acidic residues" evidence="3">
    <location>
        <begin position="123"/>
        <end position="135"/>
    </location>
</feature>
<protein>
    <submittedName>
        <fullName evidence="7">Uncharacterized protein LOC106168506</fullName>
    </submittedName>
</protein>
<proteinExistence type="inferred from homology"/>
<keyword evidence="6" id="KW-1185">Reference proteome</keyword>
<dbReference type="InterPro" id="IPR000488">
    <property type="entry name" value="Death_dom"/>
</dbReference>
<feature type="domain" description="Death" evidence="5">
    <location>
        <begin position="21"/>
        <end position="102"/>
    </location>
</feature>
<dbReference type="InterPro" id="IPR002502">
    <property type="entry name" value="Amidase_domain"/>
</dbReference>
<keyword evidence="4" id="KW-0812">Transmembrane</keyword>
<keyword evidence="4" id="KW-0472">Membrane</keyword>
<dbReference type="GO" id="GO:0007165">
    <property type="term" value="P:signal transduction"/>
    <property type="evidence" value="ECO:0007669"/>
    <property type="project" value="InterPro"/>
</dbReference>
<name>A0A1S3IYI1_LINAN</name>